<gene>
    <name evidence="2" type="ORF">POCULU_LOCUS3011</name>
</gene>
<dbReference type="AlphaFoldDB" id="A0A9N8ZWL2"/>
<feature type="region of interest" description="Disordered" evidence="1">
    <location>
        <begin position="112"/>
        <end position="134"/>
    </location>
</feature>
<reference evidence="2" key="1">
    <citation type="submission" date="2021-06" db="EMBL/GenBank/DDBJ databases">
        <authorList>
            <person name="Kallberg Y."/>
            <person name="Tangrot J."/>
            <person name="Rosling A."/>
        </authorList>
    </citation>
    <scope>NUCLEOTIDE SEQUENCE</scope>
    <source>
        <strain evidence="2">IA702</strain>
    </source>
</reference>
<feature type="region of interest" description="Disordered" evidence="1">
    <location>
        <begin position="496"/>
        <end position="516"/>
    </location>
</feature>
<proteinExistence type="predicted"/>
<protein>
    <submittedName>
        <fullName evidence="2">3119_t:CDS:1</fullName>
    </submittedName>
</protein>
<evidence type="ECO:0000313" key="3">
    <source>
        <dbReference type="Proteomes" id="UP000789572"/>
    </source>
</evidence>
<name>A0A9N8ZWL2_9GLOM</name>
<organism evidence="2 3">
    <name type="scientific">Paraglomus occultum</name>
    <dbReference type="NCBI Taxonomy" id="144539"/>
    <lineage>
        <taxon>Eukaryota</taxon>
        <taxon>Fungi</taxon>
        <taxon>Fungi incertae sedis</taxon>
        <taxon>Mucoromycota</taxon>
        <taxon>Glomeromycotina</taxon>
        <taxon>Glomeromycetes</taxon>
        <taxon>Paraglomerales</taxon>
        <taxon>Paraglomeraceae</taxon>
        <taxon>Paraglomus</taxon>
    </lineage>
</organism>
<dbReference type="Proteomes" id="UP000789572">
    <property type="component" value="Unassembled WGS sequence"/>
</dbReference>
<dbReference type="EMBL" id="CAJVPJ010000310">
    <property type="protein sequence ID" value="CAG8509853.1"/>
    <property type="molecule type" value="Genomic_DNA"/>
</dbReference>
<evidence type="ECO:0000256" key="1">
    <source>
        <dbReference type="SAM" id="MobiDB-lite"/>
    </source>
</evidence>
<accession>A0A9N8ZWL2</accession>
<keyword evidence="3" id="KW-1185">Reference proteome</keyword>
<evidence type="ECO:0000313" key="2">
    <source>
        <dbReference type="EMBL" id="CAG8509853.1"/>
    </source>
</evidence>
<comment type="caution">
    <text evidence="2">The sequence shown here is derived from an EMBL/GenBank/DDBJ whole genome shotgun (WGS) entry which is preliminary data.</text>
</comment>
<dbReference type="OrthoDB" id="2446509at2759"/>
<sequence>MGDGLCAGADSTLPPNLCVFREQADSVAVKQYWSEMQKKQVDDLISLEESLHVLDATKDTRDQGHLLRKTITNIVEKWSTANHILTENNALQSNFLNVRNDNVANAYFKGTSSEKVKEPRENGKSACKDNLRDAEDPDYEGLSLLFDESNEDALVECIDERVLEHENILPQVSGNNVSKDQRKNIDADIVESFYKYQKTIPKTRRVFTPAYWGILDLTGESLYDCKTLTGEAILQLSQEFADKISWKTMPPEKNVREYFDANCAKNADYDHDIGKLDANIQFMKSGASNFQGMMTEEELKMSLTFPLFRGIFTSDKIKNAWGEIQALSTNYARNEKASFFKKARIGRRVRMKSILIKTTSKFEIIYGEVSGGLGPPGIPTACRKKRYLDKVKLMIRMRDSINGLLRECNHVAFEKRTNLIVYGWLQFGLELNFYAMDWSGAGIYRFGLVDRCRLPSDEDEFGILEDAYCILKLLENKSLEIEKIVKQLHLENTKGKRRQIAPETDAELNENRSLKR</sequence>